<proteinExistence type="inferred from homology"/>
<comment type="catalytic activity">
    <reaction evidence="1">
        <text>GDP-alpha-D-mannose + H2O = alpha-D-mannose 1-phosphate + GMP + 2 H(+)</text>
        <dbReference type="Rhea" id="RHEA:27978"/>
        <dbReference type="ChEBI" id="CHEBI:15377"/>
        <dbReference type="ChEBI" id="CHEBI:15378"/>
        <dbReference type="ChEBI" id="CHEBI:57527"/>
        <dbReference type="ChEBI" id="CHEBI:58115"/>
        <dbReference type="ChEBI" id="CHEBI:58409"/>
    </reaction>
</comment>
<evidence type="ECO:0000256" key="5">
    <source>
        <dbReference type="ARBA" id="ARBA00022801"/>
    </source>
</evidence>
<dbReference type="GO" id="GO:0005829">
    <property type="term" value="C:cytosol"/>
    <property type="evidence" value="ECO:0007669"/>
    <property type="project" value="TreeGrafter"/>
</dbReference>
<gene>
    <name evidence="9" type="ORF">E0W69_011885</name>
</gene>
<dbReference type="KEGG" id="arac:E0W69_011885"/>
<sequence length="182" mass="20548">MEKNENPWKIIEQRSIYENQWINLTEYDVINPNGGQGIYGKVHMQKLALGVLVLDDEENVYLVGQYRFAIDQYSWEIPEGGGEIGEQPIEGAKRELLEEAGIVAADWSELLVMHTSNSVTDEKAIVFVAKDLKFTQNAPDETEDLKQLKMPFKQALQMVINGEITDSMSVAGILKYALLKTL</sequence>
<evidence type="ECO:0000256" key="4">
    <source>
        <dbReference type="ARBA" id="ARBA00016377"/>
    </source>
</evidence>
<dbReference type="OrthoDB" id="9806150at2"/>
<dbReference type="GO" id="GO:0006753">
    <property type="term" value="P:nucleoside phosphate metabolic process"/>
    <property type="evidence" value="ECO:0007669"/>
    <property type="project" value="TreeGrafter"/>
</dbReference>
<dbReference type="EMBL" id="CP044016">
    <property type="protein sequence ID" value="QES89331.1"/>
    <property type="molecule type" value="Genomic_DNA"/>
</dbReference>
<feature type="domain" description="Nudix hydrolase" evidence="8">
    <location>
        <begin position="44"/>
        <end position="172"/>
    </location>
</feature>
<name>A0A5P2GCL7_9BACT</name>
<dbReference type="PANTHER" id="PTHR11839">
    <property type="entry name" value="UDP/ADP-SUGAR PYROPHOSPHATASE"/>
    <property type="match status" value="1"/>
</dbReference>
<dbReference type="Proteomes" id="UP000292424">
    <property type="component" value="Chromosome"/>
</dbReference>
<dbReference type="Gene3D" id="3.90.79.10">
    <property type="entry name" value="Nucleoside Triphosphate Pyrophosphohydrolase"/>
    <property type="match status" value="1"/>
</dbReference>
<comment type="cofactor">
    <cofactor evidence="2">
        <name>Mg(2+)</name>
        <dbReference type="ChEBI" id="CHEBI:18420"/>
    </cofactor>
</comment>
<dbReference type="GO" id="GO:0019693">
    <property type="term" value="P:ribose phosphate metabolic process"/>
    <property type="evidence" value="ECO:0007669"/>
    <property type="project" value="TreeGrafter"/>
</dbReference>
<dbReference type="InterPro" id="IPR000086">
    <property type="entry name" value="NUDIX_hydrolase_dom"/>
</dbReference>
<evidence type="ECO:0000256" key="2">
    <source>
        <dbReference type="ARBA" id="ARBA00001946"/>
    </source>
</evidence>
<dbReference type="InterPro" id="IPR015797">
    <property type="entry name" value="NUDIX_hydrolase-like_dom_sf"/>
</dbReference>
<keyword evidence="5 9" id="KW-0378">Hydrolase</keyword>
<evidence type="ECO:0000313" key="10">
    <source>
        <dbReference type="Proteomes" id="UP000292424"/>
    </source>
</evidence>
<keyword evidence="10" id="KW-1185">Reference proteome</keyword>
<dbReference type="PANTHER" id="PTHR11839:SF18">
    <property type="entry name" value="NUDIX HYDROLASE DOMAIN-CONTAINING PROTEIN"/>
    <property type="match status" value="1"/>
</dbReference>
<dbReference type="GO" id="GO:0016787">
    <property type="term" value="F:hydrolase activity"/>
    <property type="evidence" value="ECO:0007669"/>
    <property type="project" value="UniProtKB-KW"/>
</dbReference>
<reference evidence="9 10" key="1">
    <citation type="submission" date="2019-09" db="EMBL/GenBank/DDBJ databases">
        <title>Complete genome sequence of Arachidicoccus sp. B3-10 isolated from apple orchard soil.</title>
        <authorList>
            <person name="Kim H.S."/>
            <person name="Han K.-I."/>
            <person name="Suh M.K."/>
            <person name="Lee K.C."/>
            <person name="Eom M.K."/>
            <person name="Kim J.-S."/>
            <person name="Kang S.W."/>
            <person name="Sin Y."/>
            <person name="Lee J.-S."/>
        </authorList>
    </citation>
    <scope>NUCLEOTIDE SEQUENCE [LARGE SCALE GENOMIC DNA]</scope>
    <source>
        <strain evidence="9 10">B3-10</strain>
    </source>
</reference>
<evidence type="ECO:0000256" key="3">
    <source>
        <dbReference type="ARBA" id="ARBA00007275"/>
    </source>
</evidence>
<evidence type="ECO:0000256" key="6">
    <source>
        <dbReference type="ARBA" id="ARBA00032162"/>
    </source>
</evidence>
<comment type="similarity">
    <text evidence="3">Belongs to the Nudix hydrolase family. NudK subfamily.</text>
</comment>
<evidence type="ECO:0000259" key="8">
    <source>
        <dbReference type="PROSITE" id="PS51462"/>
    </source>
</evidence>
<dbReference type="AlphaFoldDB" id="A0A5P2GCL7"/>
<protein>
    <recommendedName>
        <fullName evidence="4">GDP-mannose pyrophosphatase</fullName>
    </recommendedName>
    <alternativeName>
        <fullName evidence="6">GDP-mannose hydrolase</fullName>
    </alternativeName>
    <alternativeName>
        <fullName evidence="7">GDPMK</fullName>
    </alternativeName>
</protein>
<evidence type="ECO:0000313" key="9">
    <source>
        <dbReference type="EMBL" id="QES89331.1"/>
    </source>
</evidence>
<evidence type="ECO:0000256" key="1">
    <source>
        <dbReference type="ARBA" id="ARBA00000847"/>
    </source>
</evidence>
<dbReference type="Pfam" id="PF00293">
    <property type="entry name" value="NUDIX"/>
    <property type="match status" value="1"/>
</dbReference>
<dbReference type="CDD" id="cd24161">
    <property type="entry name" value="NUDIX_ADPRase_Ndx2"/>
    <property type="match status" value="1"/>
</dbReference>
<dbReference type="PROSITE" id="PS00893">
    <property type="entry name" value="NUDIX_BOX"/>
    <property type="match status" value="1"/>
</dbReference>
<dbReference type="SUPFAM" id="SSF55811">
    <property type="entry name" value="Nudix"/>
    <property type="match status" value="1"/>
</dbReference>
<organism evidence="9 10">
    <name type="scientific">Rhizosphaericola mali</name>
    <dbReference type="NCBI Taxonomy" id="2545455"/>
    <lineage>
        <taxon>Bacteria</taxon>
        <taxon>Pseudomonadati</taxon>
        <taxon>Bacteroidota</taxon>
        <taxon>Chitinophagia</taxon>
        <taxon>Chitinophagales</taxon>
        <taxon>Chitinophagaceae</taxon>
        <taxon>Rhizosphaericola</taxon>
    </lineage>
</organism>
<dbReference type="InterPro" id="IPR020084">
    <property type="entry name" value="NUDIX_hydrolase_CS"/>
</dbReference>
<dbReference type="RefSeq" id="WP_131330276.1">
    <property type="nucleotide sequence ID" value="NZ_CP044016.1"/>
</dbReference>
<evidence type="ECO:0000256" key="7">
    <source>
        <dbReference type="ARBA" id="ARBA00032272"/>
    </source>
</evidence>
<accession>A0A5P2GCL7</accession>
<dbReference type="PROSITE" id="PS51462">
    <property type="entry name" value="NUDIX"/>
    <property type="match status" value="1"/>
</dbReference>